<evidence type="ECO:0000256" key="13">
    <source>
        <dbReference type="ARBA" id="ARBA00033996"/>
    </source>
</evidence>
<sequence length="223" mass="25914">MKNFEERDSEDYLLLSGLLHFAFCKRRWALIHIEQQWNENSLTFSGRLMHKNADNPHLTECRGDIIITHAMPLVSHFLKVYGVADVVEFQRSDTGVELEKFSGFWNVIPVEYKSGKKNSFGSDEVQLCCQAMCLEEMFETTIQHGFLYYGKTRRRFEVKFDDDLRNRVTSLVAEMYHLFEEGITPPAVYQKHCDNCSLVDICLPQLSSKKHAVDSYLESAILR</sequence>
<protein>
    <recommendedName>
        <fullName evidence="4">CRISPR-associated exonuclease Cas4</fullName>
        <ecNumber evidence="3">3.1.12.1</ecNumber>
    </recommendedName>
</protein>
<evidence type="ECO:0000256" key="9">
    <source>
        <dbReference type="ARBA" id="ARBA00023004"/>
    </source>
</evidence>
<evidence type="ECO:0000256" key="8">
    <source>
        <dbReference type="ARBA" id="ARBA00022839"/>
    </source>
</evidence>
<keyword evidence="7" id="KW-0378">Hydrolase</keyword>
<evidence type="ECO:0000256" key="3">
    <source>
        <dbReference type="ARBA" id="ARBA00012768"/>
    </source>
</evidence>
<keyword evidence="6" id="KW-0479">Metal-binding</keyword>
<comment type="similarity">
    <text evidence="2">Belongs to the CRISPR-associated exonuclease Cas4 family.</text>
</comment>
<dbReference type="Gene3D" id="3.90.320.10">
    <property type="match status" value="1"/>
</dbReference>
<comment type="catalytic activity">
    <reaction evidence="13">
        <text>exonucleolytic cleavage in the 5'- to 3'-direction to yield nucleoside 3'-phosphates.</text>
        <dbReference type="EC" id="3.1.12.1"/>
    </reaction>
</comment>
<dbReference type="GO" id="GO:0051536">
    <property type="term" value="F:iron-sulfur cluster binding"/>
    <property type="evidence" value="ECO:0007669"/>
    <property type="project" value="UniProtKB-KW"/>
</dbReference>
<reference evidence="15" key="1">
    <citation type="submission" date="2019-08" db="EMBL/GenBank/DDBJ databases">
        <authorList>
            <person name="Kucharzyk K."/>
            <person name="Murdoch R.W."/>
            <person name="Higgins S."/>
            <person name="Loffler F."/>
        </authorList>
    </citation>
    <scope>NUCLEOTIDE SEQUENCE</scope>
</reference>
<keyword evidence="9" id="KW-0408">Iron</keyword>
<dbReference type="PANTHER" id="PTHR36531">
    <property type="entry name" value="CRISPR-ASSOCIATED EXONUCLEASE CAS4"/>
    <property type="match status" value="1"/>
</dbReference>
<evidence type="ECO:0000256" key="4">
    <source>
        <dbReference type="ARBA" id="ARBA00020049"/>
    </source>
</evidence>
<organism evidence="15">
    <name type="scientific">bioreactor metagenome</name>
    <dbReference type="NCBI Taxonomy" id="1076179"/>
    <lineage>
        <taxon>unclassified sequences</taxon>
        <taxon>metagenomes</taxon>
        <taxon>ecological metagenomes</taxon>
    </lineage>
</organism>
<name>A0A644VGE9_9ZZZZ</name>
<feature type="domain" description="DUF83" evidence="14">
    <location>
        <begin position="18"/>
        <end position="203"/>
    </location>
</feature>
<dbReference type="EMBL" id="VSSQ01000300">
    <property type="protein sequence ID" value="MPL90307.1"/>
    <property type="molecule type" value="Genomic_DNA"/>
</dbReference>
<dbReference type="PANTHER" id="PTHR36531:SF6">
    <property type="entry name" value="DNA REPLICATION ATP-DEPENDENT HELICASE_NUCLEASE DNA2"/>
    <property type="match status" value="1"/>
</dbReference>
<dbReference type="AlphaFoldDB" id="A0A644VGE9"/>
<evidence type="ECO:0000313" key="15">
    <source>
        <dbReference type="EMBL" id="MPL90307.1"/>
    </source>
</evidence>
<keyword evidence="10" id="KW-0411">Iron-sulfur</keyword>
<keyword evidence="8" id="KW-0269">Exonuclease</keyword>
<evidence type="ECO:0000256" key="2">
    <source>
        <dbReference type="ARBA" id="ARBA00009189"/>
    </source>
</evidence>
<evidence type="ECO:0000256" key="12">
    <source>
        <dbReference type="ARBA" id="ARBA00023211"/>
    </source>
</evidence>
<keyword evidence="12" id="KW-0464">Manganese</keyword>
<dbReference type="GO" id="GO:0004527">
    <property type="term" value="F:exonuclease activity"/>
    <property type="evidence" value="ECO:0007669"/>
    <property type="project" value="UniProtKB-KW"/>
</dbReference>
<proteinExistence type="inferred from homology"/>
<evidence type="ECO:0000259" key="14">
    <source>
        <dbReference type="Pfam" id="PF01930"/>
    </source>
</evidence>
<dbReference type="EC" id="3.1.12.1" evidence="3"/>
<evidence type="ECO:0000256" key="6">
    <source>
        <dbReference type="ARBA" id="ARBA00022723"/>
    </source>
</evidence>
<dbReference type="InterPro" id="IPR051827">
    <property type="entry name" value="Cas4_exonuclease"/>
</dbReference>
<dbReference type="InterPro" id="IPR013343">
    <property type="entry name" value="CRISPR-assoc_prot_Cas4"/>
</dbReference>
<dbReference type="GO" id="GO:0051607">
    <property type="term" value="P:defense response to virus"/>
    <property type="evidence" value="ECO:0007669"/>
    <property type="project" value="UniProtKB-KW"/>
</dbReference>
<evidence type="ECO:0000256" key="7">
    <source>
        <dbReference type="ARBA" id="ARBA00022801"/>
    </source>
</evidence>
<keyword evidence="5" id="KW-0540">Nuclease</keyword>
<dbReference type="NCBIfam" id="TIGR00372">
    <property type="entry name" value="cas4"/>
    <property type="match status" value="1"/>
</dbReference>
<dbReference type="InterPro" id="IPR011604">
    <property type="entry name" value="PDDEXK-like_dom_sf"/>
</dbReference>
<comment type="caution">
    <text evidence="15">The sequence shown here is derived from an EMBL/GenBank/DDBJ whole genome shotgun (WGS) entry which is preliminary data.</text>
</comment>
<evidence type="ECO:0000256" key="5">
    <source>
        <dbReference type="ARBA" id="ARBA00022722"/>
    </source>
</evidence>
<accession>A0A644VGE9</accession>
<evidence type="ECO:0000256" key="11">
    <source>
        <dbReference type="ARBA" id="ARBA00023118"/>
    </source>
</evidence>
<evidence type="ECO:0000256" key="10">
    <source>
        <dbReference type="ARBA" id="ARBA00023014"/>
    </source>
</evidence>
<dbReference type="Pfam" id="PF01930">
    <property type="entry name" value="Cas_Cas4"/>
    <property type="match status" value="1"/>
</dbReference>
<evidence type="ECO:0000256" key="1">
    <source>
        <dbReference type="ARBA" id="ARBA00001966"/>
    </source>
</evidence>
<comment type="cofactor">
    <cofactor evidence="1">
        <name>[4Fe-4S] cluster</name>
        <dbReference type="ChEBI" id="CHEBI:49883"/>
    </cofactor>
</comment>
<dbReference type="InterPro" id="IPR022765">
    <property type="entry name" value="Dna2/Cas4_DUF83"/>
</dbReference>
<dbReference type="GO" id="GO:0046872">
    <property type="term" value="F:metal ion binding"/>
    <property type="evidence" value="ECO:0007669"/>
    <property type="project" value="UniProtKB-KW"/>
</dbReference>
<gene>
    <name evidence="15" type="ORF">SDC9_36355</name>
</gene>
<keyword evidence="11" id="KW-0051">Antiviral defense</keyword>